<evidence type="ECO:0000313" key="2">
    <source>
        <dbReference type="EMBL" id="ALS98262.1"/>
    </source>
</evidence>
<feature type="transmembrane region" description="Helical" evidence="1">
    <location>
        <begin position="69"/>
        <end position="89"/>
    </location>
</feature>
<keyword evidence="1" id="KW-0812">Transmembrane</keyword>
<keyword evidence="1" id="KW-0472">Membrane</keyword>
<name>A0A0U2JIT5_9ALTE</name>
<sequence>MNIFLWILQILVALHTAIGAVWKLSNTSEQTMASFAVIPHGVWLAMAALELLCALALLLPALNRSLGKLIPVAAGLIVAEMLVFCWLQFSFGEGDYTPMIYWLVVAAICAFIAYGRGVLVPLKQRS</sequence>
<dbReference type="STRING" id="1526571.AT746_08370"/>
<dbReference type="EMBL" id="CP013650">
    <property type="protein sequence ID" value="ALS98262.1"/>
    <property type="molecule type" value="Genomic_DNA"/>
</dbReference>
<dbReference type="KEGG" id="lal:AT746_08370"/>
<reference evidence="2 3" key="1">
    <citation type="submission" date="2015-12" db="EMBL/GenBank/DDBJ databases">
        <title>Complete genome of Lacimicrobium alkaliphilum KCTC 32984.</title>
        <authorList>
            <person name="Kim S.-G."/>
            <person name="Lee Y.-J."/>
        </authorList>
    </citation>
    <scope>NUCLEOTIDE SEQUENCE [LARGE SCALE GENOMIC DNA]</scope>
    <source>
        <strain evidence="2 3">YelD216</strain>
    </source>
</reference>
<dbReference type="OrthoDB" id="3385086at2"/>
<keyword evidence="3" id="KW-1185">Reference proteome</keyword>
<protein>
    <recommendedName>
        <fullName evidence="4">DoxX family protein</fullName>
    </recommendedName>
</protein>
<gene>
    <name evidence="2" type="ORF">AT746_08370</name>
</gene>
<dbReference type="AlphaFoldDB" id="A0A0U2JIT5"/>
<dbReference type="Proteomes" id="UP000068447">
    <property type="component" value="Chromosome"/>
</dbReference>
<feature type="transmembrane region" description="Helical" evidence="1">
    <location>
        <begin position="101"/>
        <end position="122"/>
    </location>
</feature>
<evidence type="ECO:0008006" key="4">
    <source>
        <dbReference type="Google" id="ProtNLM"/>
    </source>
</evidence>
<accession>A0A0U2JIT5</accession>
<keyword evidence="1" id="KW-1133">Transmembrane helix</keyword>
<organism evidence="2 3">
    <name type="scientific">Lacimicrobium alkaliphilum</name>
    <dbReference type="NCBI Taxonomy" id="1526571"/>
    <lineage>
        <taxon>Bacteria</taxon>
        <taxon>Pseudomonadati</taxon>
        <taxon>Pseudomonadota</taxon>
        <taxon>Gammaproteobacteria</taxon>
        <taxon>Alteromonadales</taxon>
        <taxon>Alteromonadaceae</taxon>
        <taxon>Lacimicrobium</taxon>
    </lineage>
</organism>
<feature type="transmembrane region" description="Helical" evidence="1">
    <location>
        <begin position="43"/>
        <end position="62"/>
    </location>
</feature>
<evidence type="ECO:0000256" key="1">
    <source>
        <dbReference type="SAM" id="Phobius"/>
    </source>
</evidence>
<evidence type="ECO:0000313" key="3">
    <source>
        <dbReference type="Proteomes" id="UP000068447"/>
    </source>
</evidence>
<dbReference type="RefSeq" id="WP_062479031.1">
    <property type="nucleotide sequence ID" value="NZ_CP013650.1"/>
</dbReference>
<proteinExistence type="predicted"/>